<evidence type="ECO:0000313" key="2">
    <source>
        <dbReference type="Proteomes" id="UP000013009"/>
    </source>
</evidence>
<dbReference type="HOGENOM" id="CLU_2679286_0_0_6"/>
<dbReference type="EMBL" id="APRZ01000014">
    <property type="protein sequence ID" value="ENX34917.1"/>
    <property type="molecule type" value="Genomic_DNA"/>
</dbReference>
<reference evidence="1 2" key="1">
    <citation type="submission" date="2013-02" db="EMBL/GenBank/DDBJ databases">
        <title>The Genome Sequence of Acinetobacter sp. NIPH 1859.</title>
        <authorList>
            <consortium name="The Broad Institute Genome Sequencing Platform"/>
            <consortium name="The Broad Institute Genome Sequencing Center for Infectious Disease"/>
            <person name="Cerqueira G."/>
            <person name="Feldgarden M."/>
            <person name="Courvalin P."/>
            <person name="Perichon B."/>
            <person name="Grillot-Courvalin C."/>
            <person name="Clermont D."/>
            <person name="Rocha E."/>
            <person name="Yoon E.-J."/>
            <person name="Nemec A."/>
            <person name="Walker B."/>
            <person name="Young S.K."/>
            <person name="Zeng Q."/>
            <person name="Gargeya S."/>
            <person name="Fitzgerald M."/>
            <person name="Haas B."/>
            <person name="Abouelleil A."/>
            <person name="Alvarado L."/>
            <person name="Arachchi H.M."/>
            <person name="Berlin A.M."/>
            <person name="Chapman S.B."/>
            <person name="Dewar J."/>
            <person name="Goldberg J."/>
            <person name="Griggs A."/>
            <person name="Gujja S."/>
            <person name="Hansen M."/>
            <person name="Howarth C."/>
            <person name="Imamovic A."/>
            <person name="Larimer J."/>
            <person name="McCowan C."/>
            <person name="Murphy C."/>
            <person name="Neiman D."/>
            <person name="Pearson M."/>
            <person name="Priest M."/>
            <person name="Roberts A."/>
            <person name="Saif S."/>
            <person name="Shea T."/>
            <person name="Sisk P."/>
            <person name="Sykes S."/>
            <person name="Wortman J."/>
            <person name="Nusbaum C."/>
            <person name="Birren B."/>
        </authorList>
    </citation>
    <scope>NUCLEOTIDE SEQUENCE [LARGE SCALE GENOMIC DNA]</scope>
    <source>
        <strain evidence="1 2">NIPH 1859</strain>
    </source>
</reference>
<accession>N9R6Z1</accession>
<organism evidence="1 2">
    <name type="scientific">Acinetobacter colistiniresistens</name>
    <dbReference type="NCBI Taxonomy" id="280145"/>
    <lineage>
        <taxon>Bacteria</taxon>
        <taxon>Pseudomonadati</taxon>
        <taxon>Pseudomonadota</taxon>
        <taxon>Gammaproteobacteria</taxon>
        <taxon>Moraxellales</taxon>
        <taxon>Moraxellaceae</taxon>
        <taxon>Acinetobacter</taxon>
    </lineage>
</organism>
<gene>
    <name evidence="1" type="ORF">F889_01557</name>
</gene>
<proteinExistence type="predicted"/>
<sequence length="75" mass="8550">MIEQNQDNLGDLNKQILLAKQQVDHWGTVSTRGKTPEEAAQIDEQFYLANSNLKKLKKRRQDLVSKLNAKTSLPT</sequence>
<dbReference type="PATRIC" id="fig|1217695.3.peg.1514"/>
<protein>
    <submittedName>
        <fullName evidence="1">Uncharacterized protein</fullName>
    </submittedName>
</protein>
<dbReference type="RefSeq" id="WP_005272327.1">
    <property type="nucleotide sequence ID" value="NZ_KB850194.1"/>
</dbReference>
<name>N9R6Z1_9GAMM</name>
<keyword evidence="2" id="KW-1185">Reference proteome</keyword>
<dbReference type="Proteomes" id="UP000013009">
    <property type="component" value="Unassembled WGS sequence"/>
</dbReference>
<comment type="caution">
    <text evidence="1">The sequence shown here is derived from an EMBL/GenBank/DDBJ whole genome shotgun (WGS) entry which is preliminary data.</text>
</comment>
<evidence type="ECO:0000313" key="1">
    <source>
        <dbReference type="EMBL" id="ENX34917.1"/>
    </source>
</evidence>
<dbReference type="AlphaFoldDB" id="N9R6Z1"/>